<reference evidence="1 2" key="1">
    <citation type="submission" date="2024-01" db="EMBL/GenBank/DDBJ databases">
        <title>Genome insights into Plantactinospora veratri sp. nov.</title>
        <authorList>
            <person name="Wang L."/>
        </authorList>
    </citation>
    <scope>NUCLEOTIDE SEQUENCE [LARGE SCALE GENOMIC DNA]</scope>
    <source>
        <strain evidence="1 2">NEAU-FHS4</strain>
    </source>
</reference>
<evidence type="ECO:0000313" key="2">
    <source>
        <dbReference type="Proteomes" id="UP001339911"/>
    </source>
</evidence>
<accession>A0ABU7SP92</accession>
<organism evidence="1 2">
    <name type="scientific">Plantactinospora veratri</name>
    <dbReference type="NCBI Taxonomy" id="1436122"/>
    <lineage>
        <taxon>Bacteria</taxon>
        <taxon>Bacillati</taxon>
        <taxon>Actinomycetota</taxon>
        <taxon>Actinomycetes</taxon>
        <taxon>Micromonosporales</taxon>
        <taxon>Micromonosporaceae</taxon>
        <taxon>Plantactinospora</taxon>
    </lineage>
</organism>
<evidence type="ECO:0000313" key="1">
    <source>
        <dbReference type="EMBL" id="MEE6311342.1"/>
    </source>
</evidence>
<proteinExistence type="predicted"/>
<dbReference type="EMBL" id="JAZGQL010000033">
    <property type="protein sequence ID" value="MEE6311342.1"/>
    <property type="molecule type" value="Genomic_DNA"/>
</dbReference>
<dbReference type="RefSeq" id="WP_331211334.1">
    <property type="nucleotide sequence ID" value="NZ_JAZGQL010000033.1"/>
</dbReference>
<name>A0ABU7SP92_9ACTN</name>
<gene>
    <name evidence="1" type="ORF">V1634_31385</name>
</gene>
<comment type="caution">
    <text evidence="1">The sequence shown here is derived from an EMBL/GenBank/DDBJ whole genome shotgun (WGS) entry which is preliminary data.</text>
</comment>
<sequence>MNGGAAVCRKAGFELCGETEFELCGETEFEFPKGRLMRSNDWRLDLTGAGRR</sequence>
<protein>
    <submittedName>
        <fullName evidence="1">Uncharacterized protein</fullName>
    </submittedName>
</protein>
<dbReference type="Proteomes" id="UP001339911">
    <property type="component" value="Unassembled WGS sequence"/>
</dbReference>
<keyword evidence="2" id="KW-1185">Reference proteome</keyword>